<feature type="chain" id="PRO_5020852563" evidence="1">
    <location>
        <begin position="20"/>
        <end position="568"/>
    </location>
</feature>
<name>A0A4R5CVF8_9FLAO</name>
<gene>
    <name evidence="2" type="ORF">E0F91_07335</name>
</gene>
<keyword evidence="3" id="KW-1185">Reference proteome</keyword>
<dbReference type="EMBL" id="SMFN01000007">
    <property type="protein sequence ID" value="TDE04702.1"/>
    <property type="molecule type" value="Genomic_DNA"/>
</dbReference>
<comment type="caution">
    <text evidence="2">The sequence shown here is derived from an EMBL/GenBank/DDBJ whole genome shotgun (WGS) entry which is preliminary data.</text>
</comment>
<evidence type="ECO:0000256" key="1">
    <source>
        <dbReference type="SAM" id="SignalP"/>
    </source>
</evidence>
<reference evidence="2 3" key="1">
    <citation type="submission" date="2019-03" db="EMBL/GenBank/DDBJ databases">
        <title>Flavobacterium LB-D12 sp. nov., isolated from arctic soil.</title>
        <authorList>
            <person name="Chaudhary D.K."/>
        </authorList>
    </citation>
    <scope>NUCLEOTIDE SEQUENCE [LARGE SCALE GENOMIC DNA]</scope>
    <source>
        <strain evidence="2 3">LB-D12</strain>
    </source>
</reference>
<dbReference type="OrthoDB" id="9811416at2"/>
<dbReference type="Proteomes" id="UP000294644">
    <property type="component" value="Unassembled WGS sequence"/>
</dbReference>
<accession>A0A4R5CVF8</accession>
<proteinExistence type="predicted"/>
<keyword evidence="1" id="KW-0732">Signal</keyword>
<evidence type="ECO:0000313" key="2">
    <source>
        <dbReference type="EMBL" id="TDE04702.1"/>
    </source>
</evidence>
<evidence type="ECO:0000313" key="3">
    <source>
        <dbReference type="Proteomes" id="UP000294644"/>
    </source>
</evidence>
<organism evidence="2 3">
    <name type="scientific">Flavobacterium sandaracinum</name>
    <dbReference type="NCBI Taxonomy" id="2541733"/>
    <lineage>
        <taxon>Bacteria</taxon>
        <taxon>Pseudomonadati</taxon>
        <taxon>Bacteroidota</taxon>
        <taxon>Flavobacteriia</taxon>
        <taxon>Flavobacteriales</taxon>
        <taxon>Flavobacteriaceae</taxon>
        <taxon>Flavobacterium</taxon>
    </lineage>
</organism>
<sequence length="568" mass="64930">MKRFLIFLLFLIFGWHSSAQNFQLKIIGQSDSESKTIDSLGYNSKHQNTKELQEEINKFSIRLIKIGYIDNNMLEFSKAKDSSFIAKINIGEKVKSISIYLGDAKQLNNLITRSKKNDSIEVPYSEIDLFLEQTLQKLEQNGFSLAKLKLVNITRDKSALSATLQVETDQKRILNSITIRYAENGRANKFPKGHLTQINKKYQKIIFNQKVVEQINTDFEKYNFVNQLKYPEILFTKDSTKVYVYLEKRNSNTFDGFLGFANNDNQKIILTGYLDINLQNILGSGEQLSIYWKSDGNDQKTFKASLELPYLFQTPIGLKAQLQVFRQDTTFQNTKTAIDLSYFINYNSRMYLGYHTTESSDIQNSNSTSISDFNNSFLTSSFEYLKSDTNNNLFPIKSKFQTAVGIGKRKITNPTEDSKNNQLTLTVQAMHNIYLNKKNSIHLNSQNSYLNSNRYVVNELFRFGGFNSIRGFAENSLQAYLTTSLLTEYRYVLAPNLYLNTILDYGLAKNKSGSGNSDITENLIGIGLGMGLQTKNGLLKVALANGKTKKQQFEIYNSIIHISYNVKF</sequence>
<protein>
    <submittedName>
        <fullName evidence="2">Uncharacterized protein</fullName>
    </submittedName>
</protein>
<dbReference type="RefSeq" id="WP_132065670.1">
    <property type="nucleotide sequence ID" value="NZ_SMFN01000007.1"/>
</dbReference>
<dbReference type="Gene3D" id="2.40.160.50">
    <property type="entry name" value="membrane protein fhac: a member of the omp85/tpsb transporter family"/>
    <property type="match status" value="1"/>
</dbReference>
<dbReference type="AlphaFoldDB" id="A0A4R5CVF8"/>
<feature type="signal peptide" evidence="1">
    <location>
        <begin position="1"/>
        <end position="19"/>
    </location>
</feature>